<sequence length="150" mass="16971">MVPVDPTFGQMRRVVCGDLNPLPSLAPTMFNPSADPDNTENTVVPTSLSNSLRDQSAACRPPISRRWVQDPYLSRMTQIMQECWHQHWSARLPALRVRKTIEMLEQTLHRSTSGIAGTTTAIGDVVLDEPEYRQCEIQSMRRFDSSLTDI</sequence>
<organism evidence="1 2">
    <name type="scientific">Fasciola hepatica</name>
    <name type="common">Liver fluke</name>
    <dbReference type="NCBI Taxonomy" id="6192"/>
    <lineage>
        <taxon>Eukaryota</taxon>
        <taxon>Metazoa</taxon>
        <taxon>Spiralia</taxon>
        <taxon>Lophotrochozoa</taxon>
        <taxon>Platyhelminthes</taxon>
        <taxon>Trematoda</taxon>
        <taxon>Digenea</taxon>
        <taxon>Plagiorchiida</taxon>
        <taxon>Echinostomata</taxon>
        <taxon>Echinostomatoidea</taxon>
        <taxon>Fasciolidae</taxon>
        <taxon>Fasciola</taxon>
    </lineage>
</organism>
<dbReference type="EMBL" id="JXXN02006368">
    <property type="protein sequence ID" value="THD19460.1"/>
    <property type="molecule type" value="Genomic_DNA"/>
</dbReference>
<dbReference type="Proteomes" id="UP000230066">
    <property type="component" value="Unassembled WGS sequence"/>
</dbReference>
<keyword evidence="2" id="KW-1185">Reference proteome</keyword>
<protein>
    <recommendedName>
        <fullName evidence="3">Serine-threonine/tyrosine-protein kinase catalytic domain-containing protein</fullName>
    </recommendedName>
</protein>
<accession>A0A2H1BWJ2</accession>
<dbReference type="Gene3D" id="1.10.510.10">
    <property type="entry name" value="Transferase(Phosphotransferase) domain 1"/>
    <property type="match status" value="1"/>
</dbReference>
<dbReference type="AlphaFoldDB" id="A0A2H1BWJ2"/>
<evidence type="ECO:0000313" key="2">
    <source>
        <dbReference type="Proteomes" id="UP000230066"/>
    </source>
</evidence>
<evidence type="ECO:0000313" key="1">
    <source>
        <dbReference type="EMBL" id="THD19460.1"/>
    </source>
</evidence>
<reference evidence="1" key="1">
    <citation type="submission" date="2019-03" db="EMBL/GenBank/DDBJ databases">
        <title>Improved annotation for the trematode Fasciola hepatica.</title>
        <authorList>
            <person name="Choi Y.-J."/>
            <person name="Martin J."/>
            <person name="Mitreva M."/>
        </authorList>
    </citation>
    <scope>NUCLEOTIDE SEQUENCE [LARGE SCALE GENOMIC DNA]</scope>
</reference>
<name>A0A2H1BWJ2_FASHE</name>
<comment type="caution">
    <text evidence="1">The sequence shown here is derived from an EMBL/GenBank/DDBJ whole genome shotgun (WGS) entry which is preliminary data.</text>
</comment>
<evidence type="ECO:0008006" key="3">
    <source>
        <dbReference type="Google" id="ProtNLM"/>
    </source>
</evidence>
<gene>
    <name evidence="1" type="ORF">D915_009767</name>
</gene>
<proteinExistence type="predicted"/>